<dbReference type="Proteomes" id="UP001595604">
    <property type="component" value="Unassembled WGS sequence"/>
</dbReference>
<dbReference type="GO" id="GO:0016787">
    <property type="term" value="F:hydrolase activity"/>
    <property type="evidence" value="ECO:0007669"/>
    <property type="project" value="UniProtKB-KW"/>
</dbReference>
<dbReference type="InterPro" id="IPR014263">
    <property type="entry name" value="Methanolan_biosynth_EpsI"/>
</dbReference>
<evidence type="ECO:0000256" key="8">
    <source>
        <dbReference type="SAM" id="Phobius"/>
    </source>
</evidence>
<evidence type="ECO:0000256" key="2">
    <source>
        <dbReference type="ARBA" id="ARBA00022475"/>
    </source>
</evidence>
<keyword evidence="2" id="KW-1003">Cell membrane</keyword>
<feature type="transmembrane region" description="Helical" evidence="8">
    <location>
        <begin position="83"/>
        <end position="107"/>
    </location>
</feature>
<reference evidence="11" key="1">
    <citation type="journal article" date="2019" name="Int. J. Syst. Evol. Microbiol.">
        <title>The Global Catalogue of Microorganisms (GCM) 10K type strain sequencing project: providing services to taxonomists for standard genome sequencing and annotation.</title>
        <authorList>
            <consortium name="The Broad Institute Genomics Platform"/>
            <consortium name="The Broad Institute Genome Sequencing Center for Infectious Disease"/>
            <person name="Wu L."/>
            <person name="Ma J."/>
        </authorList>
    </citation>
    <scope>NUCLEOTIDE SEQUENCE [LARGE SCALE GENOMIC DNA]</scope>
    <source>
        <strain evidence="11">KCTC 42984</strain>
    </source>
</reference>
<gene>
    <name evidence="10" type="primary">xrtA</name>
    <name evidence="10" type="ORF">ACFOD9_10450</name>
</gene>
<sequence length="518" mass="55335">MPLDAALPAPRALLANLPPAWRAPLAALAGAALILLPAFAEDWADMAGQWWNSSTYNHIVLVPPILGWLVWQRRADLARLVPTPWWPGLVLFAGAVFLWVLGTFAGFDLARQTACVAMLGALVLALLGPRIGWALAFPLGYMAFLVPFGDELIAPLQTITAQLTIALVHLSGIPAAIDGVFIDTPAGLFEVAEACSGIKFLIAMVALGVLVCHLCFASPWRRAGFMVLAVVVPVLANGVRAWGTIQAAQTMGLAWAGGFDHIVYGWIFFAVVIAAVLAASWRFFDRPADAMLVDVAAIEASPLLARLAALQVRRLVLLAALAFLVLGGQAWSAAADRLEAPLPARIALPQVPGWHRVDYAPQLWWEPRASGASHRLLGRYADGQGRTVDVFFALWSGQSEGREAGGFGQGALVPESGWDWRASGPALPDGKADRLLGKGAIPRLAQTHYRTGDLLTGSNARLKLANIADRLALRAAPTMLLILSTDASPESAQPAALEAFRRSAGPLDAWMDRIARAR</sequence>
<dbReference type="EC" id="3.4.22.-" evidence="10"/>
<proteinExistence type="predicted"/>
<dbReference type="NCBIfam" id="TIGR02602">
    <property type="entry name" value="8TM_EpsH"/>
    <property type="match status" value="1"/>
</dbReference>
<organism evidence="10 11">
    <name type="scientific">Novosphingobium bradum</name>
    <dbReference type="NCBI Taxonomy" id="1737444"/>
    <lineage>
        <taxon>Bacteria</taxon>
        <taxon>Pseudomonadati</taxon>
        <taxon>Pseudomonadota</taxon>
        <taxon>Alphaproteobacteria</taxon>
        <taxon>Sphingomonadales</taxon>
        <taxon>Sphingomonadaceae</taxon>
        <taxon>Novosphingobium</taxon>
    </lineage>
</organism>
<keyword evidence="4 8" id="KW-0812">Transmembrane</keyword>
<evidence type="ECO:0000256" key="6">
    <source>
        <dbReference type="ARBA" id="ARBA00022989"/>
    </source>
</evidence>
<evidence type="ECO:0000256" key="1">
    <source>
        <dbReference type="ARBA" id="ARBA00004651"/>
    </source>
</evidence>
<dbReference type="RefSeq" id="WP_379510056.1">
    <property type="nucleotide sequence ID" value="NZ_JBHRTQ010000009.1"/>
</dbReference>
<dbReference type="InterPro" id="IPR013426">
    <property type="entry name" value="EpsH-like"/>
</dbReference>
<comment type="caution">
    <text evidence="10">The sequence shown here is derived from an EMBL/GenBank/DDBJ whole genome shotgun (WGS) entry which is preliminary data.</text>
</comment>
<dbReference type="NCBIfam" id="TIGR04178">
    <property type="entry name" value="exo_archaeo"/>
    <property type="match status" value="1"/>
</dbReference>
<keyword evidence="7 8" id="KW-0472">Membrane</keyword>
<dbReference type="InterPro" id="IPR026392">
    <property type="entry name" value="Exo/Archaeosortase_dom"/>
</dbReference>
<feature type="transmembrane region" description="Helical" evidence="8">
    <location>
        <begin position="197"/>
        <end position="216"/>
    </location>
</feature>
<keyword evidence="5 10" id="KW-0378">Hydrolase</keyword>
<evidence type="ECO:0000259" key="9">
    <source>
        <dbReference type="Pfam" id="PF11984"/>
    </source>
</evidence>
<evidence type="ECO:0000256" key="4">
    <source>
        <dbReference type="ARBA" id="ARBA00022692"/>
    </source>
</evidence>
<dbReference type="Pfam" id="PF11984">
    <property type="entry name" value="DUF3485"/>
    <property type="match status" value="1"/>
</dbReference>
<evidence type="ECO:0000313" key="10">
    <source>
        <dbReference type="EMBL" id="MFC3174673.1"/>
    </source>
</evidence>
<feature type="transmembrane region" description="Helical" evidence="8">
    <location>
        <begin position="119"/>
        <end position="146"/>
    </location>
</feature>
<accession>A0ABV7IUQ8</accession>
<dbReference type="EMBL" id="JBHRTQ010000009">
    <property type="protein sequence ID" value="MFC3174673.1"/>
    <property type="molecule type" value="Genomic_DNA"/>
</dbReference>
<evidence type="ECO:0000313" key="11">
    <source>
        <dbReference type="Proteomes" id="UP001595604"/>
    </source>
</evidence>
<keyword evidence="3" id="KW-0645">Protease</keyword>
<feature type="transmembrane region" description="Helical" evidence="8">
    <location>
        <begin position="50"/>
        <end position="71"/>
    </location>
</feature>
<keyword evidence="11" id="KW-1185">Reference proteome</keyword>
<dbReference type="InterPro" id="IPR019127">
    <property type="entry name" value="Exosortase"/>
</dbReference>
<feature type="transmembrane region" description="Helical" evidence="8">
    <location>
        <begin position="315"/>
        <end position="334"/>
    </location>
</feature>
<name>A0ABV7IUQ8_9SPHN</name>
<dbReference type="NCBIfam" id="TIGR03109">
    <property type="entry name" value="exosort_XrtA"/>
    <property type="match status" value="1"/>
</dbReference>
<evidence type="ECO:0000256" key="3">
    <source>
        <dbReference type="ARBA" id="ARBA00022670"/>
    </source>
</evidence>
<feature type="transmembrane region" description="Helical" evidence="8">
    <location>
        <begin position="263"/>
        <end position="284"/>
    </location>
</feature>
<keyword evidence="6 8" id="KW-1133">Transmembrane helix</keyword>
<evidence type="ECO:0000256" key="5">
    <source>
        <dbReference type="ARBA" id="ARBA00022801"/>
    </source>
</evidence>
<protein>
    <submittedName>
        <fullName evidence="10">Exosortase A</fullName>
        <ecNumber evidence="10">3.4.22.-</ecNumber>
    </submittedName>
</protein>
<evidence type="ECO:0000256" key="7">
    <source>
        <dbReference type="ARBA" id="ARBA00023136"/>
    </source>
</evidence>
<feature type="transmembrane region" description="Helical" evidence="8">
    <location>
        <begin position="223"/>
        <end position="243"/>
    </location>
</feature>
<comment type="subcellular location">
    <subcellularLocation>
        <location evidence="1">Cell membrane</location>
        <topology evidence="1">Multi-pass membrane protein</topology>
    </subcellularLocation>
</comment>
<dbReference type="InterPro" id="IPR017540">
    <property type="entry name" value="Exosortase-1"/>
</dbReference>
<dbReference type="NCBIfam" id="TIGR02914">
    <property type="entry name" value="EpsI_fam"/>
    <property type="match status" value="1"/>
</dbReference>
<dbReference type="Pfam" id="PF09721">
    <property type="entry name" value="Exosortase_EpsH"/>
    <property type="match status" value="1"/>
</dbReference>
<feature type="domain" description="Methanolan biosynthesis EpsI" evidence="9">
    <location>
        <begin position="317"/>
        <end position="506"/>
    </location>
</feature>